<evidence type="ECO:0000313" key="12">
    <source>
        <dbReference type="Proteomes" id="UP000683925"/>
    </source>
</evidence>
<dbReference type="GO" id="GO:0005743">
    <property type="term" value="C:mitochondrial inner membrane"/>
    <property type="evidence" value="ECO:0007669"/>
    <property type="project" value="UniProtKB-SubCell"/>
</dbReference>
<dbReference type="InterPro" id="IPR018108">
    <property type="entry name" value="MCP_transmembrane"/>
</dbReference>
<accession>A0A8S1XI85</accession>
<evidence type="ECO:0000256" key="3">
    <source>
        <dbReference type="ARBA" id="ARBA00022448"/>
    </source>
</evidence>
<evidence type="ECO:0000256" key="6">
    <source>
        <dbReference type="ARBA" id="ARBA00022989"/>
    </source>
</evidence>
<evidence type="ECO:0000256" key="5">
    <source>
        <dbReference type="ARBA" id="ARBA00022792"/>
    </source>
</evidence>
<keyword evidence="12" id="KW-1185">Reference proteome</keyword>
<comment type="similarity">
    <text evidence="2 9">Belongs to the mitochondrial carrier (TC 2.A.29) family.</text>
</comment>
<dbReference type="GO" id="GO:0005471">
    <property type="term" value="F:ATP:ADP antiporter activity"/>
    <property type="evidence" value="ECO:0007669"/>
    <property type="project" value="UniProtKB-UniRule"/>
</dbReference>
<evidence type="ECO:0000256" key="8">
    <source>
        <dbReference type="PROSITE-ProRule" id="PRU00282"/>
    </source>
</evidence>
<dbReference type="PANTHER" id="PTHR45635">
    <property type="entry name" value="ADP,ATP CARRIER PROTEIN 1-RELATED-RELATED"/>
    <property type="match status" value="1"/>
</dbReference>
<keyword evidence="3 9" id="KW-0813">Transport</keyword>
<comment type="caution">
    <text evidence="11">The sequence shown here is derived from an EMBL/GenBank/DDBJ whole genome shotgun (WGS) entry which is preliminary data.</text>
</comment>
<feature type="repeat" description="Solcar" evidence="8">
    <location>
        <begin position="95"/>
        <end position="184"/>
    </location>
</feature>
<feature type="repeat" description="Solcar" evidence="8">
    <location>
        <begin position="2"/>
        <end position="83"/>
    </location>
</feature>
<keyword evidence="5" id="KW-0999">Mitochondrion inner membrane</keyword>
<name>A0A8S1XI85_PAROT</name>
<keyword evidence="8 10" id="KW-0472">Membrane</keyword>
<dbReference type="PANTHER" id="PTHR45635:SF14">
    <property type="entry name" value="ADP_ATP TRANSLOCASE"/>
    <property type="match status" value="1"/>
</dbReference>
<keyword evidence="7" id="KW-0496">Mitochondrion</keyword>
<keyword evidence="4" id="KW-0677">Repeat</keyword>
<protein>
    <recommendedName>
        <fullName evidence="10">ADP/ATP translocase</fullName>
    </recommendedName>
    <alternativeName>
        <fullName evidence="10">ADP,ATP carrier protein</fullName>
    </alternativeName>
</protein>
<comment type="caution">
    <text evidence="10">Lacks conserved residue(s) required for the propagation of feature annotation.</text>
</comment>
<organism evidence="11 12">
    <name type="scientific">Paramecium octaurelia</name>
    <dbReference type="NCBI Taxonomy" id="43137"/>
    <lineage>
        <taxon>Eukaryota</taxon>
        <taxon>Sar</taxon>
        <taxon>Alveolata</taxon>
        <taxon>Ciliophora</taxon>
        <taxon>Intramacronucleata</taxon>
        <taxon>Oligohymenophorea</taxon>
        <taxon>Peniculida</taxon>
        <taxon>Parameciidae</taxon>
        <taxon>Paramecium</taxon>
    </lineage>
</organism>
<comment type="function">
    <text evidence="10">Catalyzes the exchange of ADP and ATP across the membrane.</text>
</comment>
<evidence type="ECO:0000313" key="11">
    <source>
        <dbReference type="EMBL" id="CAD8200468.1"/>
    </source>
</evidence>
<dbReference type="InterPro" id="IPR002113">
    <property type="entry name" value="ADT_euk_type"/>
</dbReference>
<dbReference type="OrthoDB" id="270584at2759"/>
<keyword evidence="6 10" id="KW-1133">Transmembrane helix</keyword>
<comment type="subunit">
    <text evidence="10">Monomer.</text>
</comment>
<sequence length="293" mass="33518">MNDFIRDFLIGGVSFAVSKSTDTPKQRIKILFKHQDVGLYGCFIRLLKEEPLSTFWRGHLPYLRLYVPNAAFNFAFNDVYKILFRSFDPKREKLNFFLVNMLSGGAAGGTTLLLIYPLQFARNKLAIENQNKVERQFNSLKDCVRKIYKSDGLKGLYRGLRISALEVIVYRSISFGCYDTAKGTIFKNSMMSNVGVKFIVAYFIHCTSSIMSSPFNIIRRRMIMQQRSSNIHYKNNLDCAVQILNKEGLNSFFKGALSQSFFGSRSALSLVIYDEIKQFLSPGSNIKEGQDRD</sequence>
<evidence type="ECO:0000256" key="9">
    <source>
        <dbReference type="RuleBase" id="RU000488"/>
    </source>
</evidence>
<feature type="transmembrane region" description="Helical" evidence="10">
    <location>
        <begin position="94"/>
        <end position="116"/>
    </location>
</feature>
<proteinExistence type="inferred from homology"/>
<evidence type="ECO:0000256" key="4">
    <source>
        <dbReference type="ARBA" id="ARBA00022737"/>
    </source>
</evidence>
<feature type="transmembrane region" description="Helical" evidence="10">
    <location>
        <begin position="199"/>
        <end position="218"/>
    </location>
</feature>
<dbReference type="Pfam" id="PF00153">
    <property type="entry name" value="Mito_carr"/>
    <property type="match status" value="3"/>
</dbReference>
<evidence type="ECO:0000256" key="1">
    <source>
        <dbReference type="ARBA" id="ARBA00004448"/>
    </source>
</evidence>
<comment type="subcellular location">
    <subcellularLocation>
        <location evidence="10">Membrane</location>
        <topology evidence="10">Multi-pass membrane protein</topology>
    </subcellularLocation>
    <subcellularLocation>
        <location evidence="1">Mitochondrion inner membrane</location>
        <topology evidence="1">Multi-pass membrane protein</topology>
    </subcellularLocation>
</comment>
<keyword evidence="8 9" id="KW-0812">Transmembrane</keyword>
<dbReference type="GO" id="GO:1990544">
    <property type="term" value="P:mitochondrial ATP transmembrane transport"/>
    <property type="evidence" value="ECO:0007669"/>
    <property type="project" value="InterPro"/>
</dbReference>
<gene>
    <name evidence="11" type="ORF">POCTA_138.1.T1220016</name>
</gene>
<dbReference type="Proteomes" id="UP000683925">
    <property type="component" value="Unassembled WGS sequence"/>
</dbReference>
<evidence type="ECO:0000256" key="2">
    <source>
        <dbReference type="ARBA" id="ARBA00006375"/>
    </source>
</evidence>
<dbReference type="EMBL" id="CAJJDP010000122">
    <property type="protein sequence ID" value="CAD8200468.1"/>
    <property type="molecule type" value="Genomic_DNA"/>
</dbReference>
<evidence type="ECO:0000256" key="10">
    <source>
        <dbReference type="RuleBase" id="RU368008"/>
    </source>
</evidence>
<dbReference type="AlphaFoldDB" id="A0A8S1XI85"/>
<dbReference type="GO" id="GO:0140021">
    <property type="term" value="P:mitochondrial ADP transmembrane transport"/>
    <property type="evidence" value="ECO:0007669"/>
    <property type="project" value="InterPro"/>
</dbReference>
<reference evidence="11" key="1">
    <citation type="submission" date="2021-01" db="EMBL/GenBank/DDBJ databases">
        <authorList>
            <consortium name="Genoscope - CEA"/>
            <person name="William W."/>
        </authorList>
    </citation>
    <scope>NUCLEOTIDE SEQUENCE</scope>
</reference>
<feature type="repeat" description="Solcar" evidence="8">
    <location>
        <begin position="192"/>
        <end position="279"/>
    </location>
</feature>
<dbReference type="PROSITE" id="PS50920">
    <property type="entry name" value="SOLCAR"/>
    <property type="match status" value="3"/>
</dbReference>
<evidence type="ECO:0000256" key="7">
    <source>
        <dbReference type="ARBA" id="ARBA00023128"/>
    </source>
</evidence>
<dbReference type="OMA" id="FEFPATH"/>